<reference evidence="1 2" key="1">
    <citation type="submission" date="2024-01" db="EMBL/GenBank/DDBJ databases">
        <authorList>
            <person name="Waweru B."/>
        </authorList>
    </citation>
    <scope>NUCLEOTIDE SEQUENCE [LARGE SCALE GENOMIC DNA]</scope>
</reference>
<evidence type="ECO:0000313" key="2">
    <source>
        <dbReference type="Proteomes" id="UP001314170"/>
    </source>
</evidence>
<name>A0AAV1S796_9ROSI</name>
<proteinExistence type="predicted"/>
<organism evidence="1 2">
    <name type="scientific">Dovyalis caffra</name>
    <dbReference type="NCBI Taxonomy" id="77055"/>
    <lineage>
        <taxon>Eukaryota</taxon>
        <taxon>Viridiplantae</taxon>
        <taxon>Streptophyta</taxon>
        <taxon>Embryophyta</taxon>
        <taxon>Tracheophyta</taxon>
        <taxon>Spermatophyta</taxon>
        <taxon>Magnoliopsida</taxon>
        <taxon>eudicotyledons</taxon>
        <taxon>Gunneridae</taxon>
        <taxon>Pentapetalae</taxon>
        <taxon>rosids</taxon>
        <taxon>fabids</taxon>
        <taxon>Malpighiales</taxon>
        <taxon>Salicaceae</taxon>
        <taxon>Flacourtieae</taxon>
        <taxon>Dovyalis</taxon>
    </lineage>
</organism>
<sequence length="105" mass="11970">MVDGGIVAEKEIGRLERLDRVEKRLDRLLVRFGLDEEVWIGFVVVDDSGSLKGKSDCLERLDWLDRIEERLDQLSVRFGLIRVLLVWFGYLEGSSGRFGSARGEG</sequence>
<dbReference type="EMBL" id="CAWUPB010001173">
    <property type="protein sequence ID" value="CAK7347349.1"/>
    <property type="molecule type" value="Genomic_DNA"/>
</dbReference>
<comment type="caution">
    <text evidence="1">The sequence shown here is derived from an EMBL/GenBank/DDBJ whole genome shotgun (WGS) entry which is preliminary data.</text>
</comment>
<keyword evidence="2" id="KW-1185">Reference proteome</keyword>
<accession>A0AAV1S796</accession>
<evidence type="ECO:0000313" key="1">
    <source>
        <dbReference type="EMBL" id="CAK7347349.1"/>
    </source>
</evidence>
<dbReference type="AlphaFoldDB" id="A0AAV1S796"/>
<protein>
    <submittedName>
        <fullName evidence="1">Uncharacterized protein</fullName>
    </submittedName>
</protein>
<gene>
    <name evidence="1" type="ORF">DCAF_LOCUS20033</name>
</gene>
<dbReference type="Proteomes" id="UP001314170">
    <property type="component" value="Unassembled WGS sequence"/>
</dbReference>